<evidence type="ECO:0000259" key="3">
    <source>
        <dbReference type="PROSITE" id="PS50983"/>
    </source>
</evidence>
<reference evidence="4 5" key="1">
    <citation type="submission" date="2021-10" db="EMBL/GenBank/DDBJ databases">
        <title>Anaerobic single-cell dispensing facilitates the cultivation of human gut bacteria.</title>
        <authorList>
            <person name="Afrizal A."/>
        </authorList>
    </citation>
    <scope>NUCLEOTIDE SEQUENCE [LARGE SCALE GENOMIC DNA]</scope>
    <source>
        <strain evidence="4 5">CLA-AA-H247</strain>
    </source>
</reference>
<evidence type="ECO:0000256" key="2">
    <source>
        <dbReference type="SAM" id="Phobius"/>
    </source>
</evidence>
<evidence type="ECO:0000313" key="5">
    <source>
        <dbReference type="Proteomes" id="UP001198241"/>
    </source>
</evidence>
<sequence length="359" mass="39903">MNQKSSILKALKWIVFNYVFLGILIVIGLVIAISPGLLGDVIPRHGTVGKWLAARNQMEVVDNQGTSMTVPDYVERIVTLGENTVDIVESAGGDYYIVASDGSSYASSVKINGRVEQTVDSIKSYDPQVVVASDTVPPSFVASLRSAGIPVFVYTKKDSLDGIIKTAQSMAKLFHEKDRSSAFSGYTRMVKKYVEPHQNDKKPVIALYNSNHGVYRSGIVRDMIETVHGIDGAGNLVILESGKDPNMLSDVWWYRDHKTTVDMTKSMGTKADLIRINPDVIFVPTRYLDKLPEYKQDVEAIMKDPDLQNITAVKKGYVYPIHEMSLMSYSTKTFSAMEQMAKWLYGPSTYEGIVKYNGI</sequence>
<dbReference type="Gene3D" id="3.40.50.1980">
    <property type="entry name" value="Nitrogenase molybdenum iron protein domain"/>
    <property type="match status" value="2"/>
</dbReference>
<organism evidence="4 5">
    <name type="scientific">Veillonella fallax</name>
    <dbReference type="NCBI Taxonomy" id="2881272"/>
    <lineage>
        <taxon>Bacteria</taxon>
        <taxon>Bacillati</taxon>
        <taxon>Bacillota</taxon>
        <taxon>Negativicutes</taxon>
        <taxon>Veillonellales</taxon>
        <taxon>Veillonellaceae</taxon>
        <taxon>Veillonella</taxon>
    </lineage>
</organism>
<feature type="transmembrane region" description="Helical" evidence="2">
    <location>
        <begin position="12"/>
        <end position="33"/>
    </location>
</feature>
<evidence type="ECO:0000313" key="4">
    <source>
        <dbReference type="EMBL" id="MCC2155860.1"/>
    </source>
</evidence>
<dbReference type="EMBL" id="JAJEQD010000002">
    <property type="protein sequence ID" value="MCC2155860.1"/>
    <property type="molecule type" value="Genomic_DNA"/>
</dbReference>
<dbReference type="PANTHER" id="PTHR30535">
    <property type="entry name" value="VITAMIN B12-BINDING PROTEIN"/>
    <property type="match status" value="1"/>
</dbReference>
<dbReference type="RefSeq" id="WP_227720695.1">
    <property type="nucleotide sequence ID" value="NZ_JAJEQD010000002.1"/>
</dbReference>
<keyword evidence="2" id="KW-0472">Membrane</keyword>
<proteinExistence type="inferred from homology"/>
<protein>
    <submittedName>
        <fullName evidence="4">ABC transporter substrate-binding protein</fullName>
    </submittedName>
</protein>
<evidence type="ECO:0000256" key="1">
    <source>
        <dbReference type="ARBA" id="ARBA00008814"/>
    </source>
</evidence>
<comment type="similarity">
    <text evidence="1">Belongs to the bacterial solute-binding protein 8 family.</text>
</comment>
<accession>A0ABS8F079</accession>
<name>A0ABS8F079_9FIRM</name>
<feature type="domain" description="Fe/B12 periplasmic-binding" evidence="3">
    <location>
        <begin position="76"/>
        <end position="348"/>
    </location>
</feature>
<comment type="caution">
    <text evidence="4">The sequence shown here is derived from an EMBL/GenBank/DDBJ whole genome shotgun (WGS) entry which is preliminary data.</text>
</comment>
<dbReference type="PROSITE" id="PS50983">
    <property type="entry name" value="FE_B12_PBP"/>
    <property type="match status" value="1"/>
</dbReference>
<dbReference type="PANTHER" id="PTHR30535:SF34">
    <property type="entry name" value="MOLYBDATE-BINDING PROTEIN MOLA"/>
    <property type="match status" value="1"/>
</dbReference>
<gene>
    <name evidence="4" type="ORF">LKD20_01725</name>
</gene>
<dbReference type="InterPro" id="IPR050902">
    <property type="entry name" value="ABC_Transporter_SBP"/>
</dbReference>
<dbReference type="InterPro" id="IPR002491">
    <property type="entry name" value="ABC_transptr_periplasmic_BD"/>
</dbReference>
<keyword evidence="2" id="KW-0812">Transmembrane</keyword>
<keyword evidence="5" id="KW-1185">Reference proteome</keyword>
<dbReference type="Proteomes" id="UP001198241">
    <property type="component" value="Unassembled WGS sequence"/>
</dbReference>
<keyword evidence="2" id="KW-1133">Transmembrane helix</keyword>
<dbReference type="SUPFAM" id="SSF53807">
    <property type="entry name" value="Helical backbone' metal receptor"/>
    <property type="match status" value="1"/>
</dbReference>